<comment type="caution">
    <text evidence="2">The sequence shown here is derived from an EMBL/GenBank/DDBJ whole genome shotgun (WGS) entry which is preliminary data.</text>
</comment>
<dbReference type="PANTHER" id="PTHR38926">
    <property type="entry name" value="F-BOX DOMAIN CONTAINING PROTEIN, EXPRESSED"/>
    <property type="match status" value="1"/>
</dbReference>
<dbReference type="EMBL" id="RWGY01000029">
    <property type="protein sequence ID" value="TVU17215.1"/>
    <property type="molecule type" value="Genomic_DNA"/>
</dbReference>
<proteinExistence type="predicted"/>
<dbReference type="InterPro" id="IPR036047">
    <property type="entry name" value="F-box-like_dom_sf"/>
</dbReference>
<gene>
    <name evidence="2" type="ORF">EJB05_33234</name>
</gene>
<dbReference type="InterPro" id="IPR032675">
    <property type="entry name" value="LRR_dom_sf"/>
</dbReference>
<dbReference type="Gramene" id="TVU17215">
    <property type="protein sequence ID" value="TVU17215"/>
    <property type="gene ID" value="EJB05_33234"/>
</dbReference>
<dbReference type="Proteomes" id="UP000324897">
    <property type="component" value="Chromosome 7"/>
</dbReference>
<reference evidence="2 3" key="1">
    <citation type="journal article" date="2019" name="Sci. Rep.">
        <title>A high-quality genome of Eragrostis curvula grass provides insights into Poaceae evolution and supports new strategies to enhance forage quality.</title>
        <authorList>
            <person name="Carballo J."/>
            <person name="Santos B.A.C.M."/>
            <person name="Zappacosta D."/>
            <person name="Garbus I."/>
            <person name="Selva J.P."/>
            <person name="Gallo C.A."/>
            <person name="Diaz A."/>
            <person name="Albertini E."/>
            <person name="Caccamo M."/>
            <person name="Echenique V."/>
        </authorList>
    </citation>
    <scope>NUCLEOTIDE SEQUENCE [LARGE SCALE GENOMIC DNA]</scope>
    <source>
        <strain evidence="3">cv. Victoria</strain>
        <tissue evidence="2">Leaf</tissue>
    </source>
</reference>
<dbReference type="PANTHER" id="PTHR38926:SF74">
    <property type="entry name" value="OS08G0193600 PROTEIN"/>
    <property type="match status" value="1"/>
</dbReference>
<feature type="domain" description="F-box" evidence="1">
    <location>
        <begin position="45"/>
        <end position="93"/>
    </location>
</feature>
<accession>A0A5J9U105</accession>
<dbReference type="AlphaFoldDB" id="A0A5J9U105"/>
<dbReference type="Gene3D" id="3.80.10.10">
    <property type="entry name" value="Ribonuclease Inhibitor"/>
    <property type="match status" value="1"/>
</dbReference>
<evidence type="ECO:0000313" key="2">
    <source>
        <dbReference type="EMBL" id="TVU17215.1"/>
    </source>
</evidence>
<evidence type="ECO:0000313" key="3">
    <source>
        <dbReference type="Proteomes" id="UP000324897"/>
    </source>
</evidence>
<dbReference type="Gene3D" id="1.20.1280.50">
    <property type="match status" value="1"/>
</dbReference>
<dbReference type="SUPFAM" id="SSF81383">
    <property type="entry name" value="F-box domain"/>
    <property type="match status" value="1"/>
</dbReference>
<sequence length="449" mass="51798">MPSWTLLAAAEAAHARRRRRNNRPPSESVTLHLSVFRSLQLPPRVRDWAGLPPELISSILHRLHPVEIMLCADKVCRSWRRAARHEPELWRRIDMVVGHAQLADRGLADLGKMAADAVLYSQGQCEAFTADGSCVDDDFLCFLADKAPLLKSLNLYSCRQVSHQEFVETIKRFPLLEELELLSCFKVGTKEASEVAAMACPRLKHLRLNNQFCHEDIDPVRPISECYTCLSYFGGNKRRYPKPPGVYYEETMIVATVSELRSRKLYHNDLTYQGLMAILAECPQLEYHDIRKCRDILVENAAQATWRIVPESLQLTTKLLRSCGGCVCFEYHILNPLRIGVRDCRNITMDTGWRVSGNTLRKKIKNYHRETEIRVERTKQRMARPITDNSEPTGPIECSTCLMLQYFAQRWDDLALDGYADYYDLDTDDEINILVQDRMLCKRSRRYLI</sequence>
<dbReference type="InterPro" id="IPR001810">
    <property type="entry name" value="F-box_dom"/>
</dbReference>
<dbReference type="PROSITE" id="PS50181">
    <property type="entry name" value="FBOX"/>
    <property type="match status" value="1"/>
</dbReference>
<feature type="non-terminal residue" evidence="2">
    <location>
        <position position="1"/>
    </location>
</feature>
<protein>
    <recommendedName>
        <fullName evidence="1">F-box domain-containing protein</fullName>
    </recommendedName>
</protein>
<dbReference type="Pfam" id="PF12937">
    <property type="entry name" value="F-box-like"/>
    <property type="match status" value="1"/>
</dbReference>
<keyword evidence="3" id="KW-1185">Reference proteome</keyword>
<evidence type="ECO:0000259" key="1">
    <source>
        <dbReference type="PROSITE" id="PS50181"/>
    </source>
</evidence>
<dbReference type="SUPFAM" id="SSF52047">
    <property type="entry name" value="RNI-like"/>
    <property type="match status" value="1"/>
</dbReference>
<name>A0A5J9U105_9POAL</name>
<organism evidence="2 3">
    <name type="scientific">Eragrostis curvula</name>
    <name type="common">weeping love grass</name>
    <dbReference type="NCBI Taxonomy" id="38414"/>
    <lineage>
        <taxon>Eukaryota</taxon>
        <taxon>Viridiplantae</taxon>
        <taxon>Streptophyta</taxon>
        <taxon>Embryophyta</taxon>
        <taxon>Tracheophyta</taxon>
        <taxon>Spermatophyta</taxon>
        <taxon>Magnoliopsida</taxon>
        <taxon>Liliopsida</taxon>
        <taxon>Poales</taxon>
        <taxon>Poaceae</taxon>
        <taxon>PACMAD clade</taxon>
        <taxon>Chloridoideae</taxon>
        <taxon>Eragrostideae</taxon>
        <taxon>Eragrostidinae</taxon>
        <taxon>Eragrostis</taxon>
    </lineage>
</organism>
<dbReference type="OrthoDB" id="721240at2759"/>